<reference evidence="1" key="1">
    <citation type="submission" date="2023-06" db="EMBL/GenBank/DDBJ databases">
        <title>Draft genome sequence of Nocardioides sp. SOB72.</title>
        <authorList>
            <person name="Zhang G."/>
        </authorList>
    </citation>
    <scope>NUCLEOTIDE SEQUENCE</scope>
    <source>
        <strain evidence="1">SOB72</strain>
    </source>
</reference>
<protein>
    <submittedName>
        <fullName evidence="1">Uncharacterized protein</fullName>
    </submittedName>
</protein>
<evidence type="ECO:0000313" key="2">
    <source>
        <dbReference type="Proteomes" id="UP001168537"/>
    </source>
</evidence>
<dbReference type="EMBL" id="JAUHJR010000283">
    <property type="protein sequence ID" value="MDN4163802.1"/>
    <property type="molecule type" value="Genomic_DNA"/>
</dbReference>
<organism evidence="1 2">
    <name type="scientific">Nocardioides abyssi</name>
    <dbReference type="NCBI Taxonomy" id="3058370"/>
    <lineage>
        <taxon>Bacteria</taxon>
        <taxon>Bacillati</taxon>
        <taxon>Actinomycetota</taxon>
        <taxon>Actinomycetes</taxon>
        <taxon>Propionibacteriales</taxon>
        <taxon>Nocardioidaceae</taxon>
        <taxon>Nocardioides</taxon>
    </lineage>
</organism>
<dbReference type="RefSeq" id="WP_300963105.1">
    <property type="nucleotide sequence ID" value="NZ_JAUHJR010000283.1"/>
</dbReference>
<accession>A0ABT8F058</accession>
<feature type="non-terminal residue" evidence="1">
    <location>
        <position position="74"/>
    </location>
</feature>
<gene>
    <name evidence="1" type="ORF">QWY29_20765</name>
</gene>
<dbReference type="Proteomes" id="UP001168537">
    <property type="component" value="Unassembled WGS sequence"/>
</dbReference>
<evidence type="ECO:0000313" key="1">
    <source>
        <dbReference type="EMBL" id="MDN4163802.1"/>
    </source>
</evidence>
<keyword evidence="2" id="KW-1185">Reference proteome</keyword>
<proteinExistence type="predicted"/>
<comment type="caution">
    <text evidence="1">The sequence shown here is derived from an EMBL/GenBank/DDBJ whole genome shotgun (WGS) entry which is preliminary data.</text>
</comment>
<feature type="non-terminal residue" evidence="1">
    <location>
        <position position="1"/>
    </location>
</feature>
<sequence length="74" mass="7737">AVCSSILPWRSCGTRDPWVGATSAERTTAAVAAVEASAPTNWGGDWNHALSGREWTGSVAGRRSLLAAIERLGL</sequence>
<name>A0ABT8F058_9ACTN</name>